<evidence type="ECO:0000256" key="9">
    <source>
        <dbReference type="ARBA" id="ARBA00052313"/>
    </source>
</evidence>
<dbReference type="InterPro" id="IPR000537">
    <property type="entry name" value="UbiA_prenyltransferase"/>
</dbReference>
<dbReference type="InterPro" id="IPR030470">
    <property type="entry name" value="UbiA_prenylTrfase_CS"/>
</dbReference>
<evidence type="ECO:0000256" key="11">
    <source>
        <dbReference type="HAMAP-Rule" id="MF_03189"/>
    </source>
</evidence>
<dbReference type="FunFam" id="1.10.357.140:FF:000003">
    <property type="entry name" value="4-hydroxybenzoate polyprenyltransferase, mitochondrial"/>
    <property type="match status" value="1"/>
</dbReference>
<comment type="subcellular location">
    <subcellularLocation>
        <location evidence="2 11">Mitochondrion inner membrane</location>
        <topology evidence="2 11">Multi-pass membrane protein</topology>
        <orientation evidence="2 11">Matrix side</orientation>
    </subcellularLocation>
</comment>
<comment type="cofactor">
    <cofactor evidence="1 11">
        <name>Mg(2+)</name>
        <dbReference type="ChEBI" id="CHEBI:18420"/>
    </cofactor>
</comment>
<keyword evidence="11" id="KW-0414">Isoprene biosynthesis</keyword>
<evidence type="ECO:0000256" key="1">
    <source>
        <dbReference type="ARBA" id="ARBA00001946"/>
    </source>
</evidence>
<dbReference type="EMBL" id="LFIV01000121">
    <property type="protein sequence ID" value="KZL68721.1"/>
    <property type="molecule type" value="Genomic_DNA"/>
</dbReference>
<dbReference type="GO" id="GO:0016114">
    <property type="term" value="P:terpenoid biosynthetic process"/>
    <property type="evidence" value="ECO:0007669"/>
    <property type="project" value="UniProtKB-UniPathway"/>
</dbReference>
<protein>
    <recommendedName>
        <fullName evidence="11">4-hydroxybenzoate polyprenyltransferase, mitochondrial</fullName>
        <shortName evidence="11">4-HB polyprenyltransferase</shortName>
        <ecNumber evidence="11">2.5.1.39</ecNumber>
    </recommendedName>
    <alternativeName>
        <fullName evidence="11">Para-hydroxybenzoate--polyprenyltransferase</fullName>
        <shortName evidence="11">PHB:PPT</shortName>
        <shortName evidence="11">PHB:polyprenyltransferase</shortName>
    </alternativeName>
</protein>
<feature type="transmembrane region" description="Helical" evidence="11">
    <location>
        <begin position="244"/>
        <end position="263"/>
    </location>
</feature>
<evidence type="ECO:0000256" key="6">
    <source>
        <dbReference type="ARBA" id="ARBA00022692"/>
    </source>
</evidence>
<evidence type="ECO:0000256" key="7">
    <source>
        <dbReference type="ARBA" id="ARBA00022989"/>
    </source>
</evidence>
<comment type="pathway">
    <text evidence="3">Secondary metabolite biosynthesis; terpenoid biosynthesis.</text>
</comment>
<evidence type="ECO:0000256" key="3">
    <source>
        <dbReference type="ARBA" id="ARBA00004721"/>
    </source>
</evidence>
<keyword evidence="6 11" id="KW-0812">Transmembrane</keyword>
<keyword evidence="11" id="KW-0496">Mitochondrion</keyword>
<evidence type="ECO:0000256" key="4">
    <source>
        <dbReference type="ARBA" id="ARBA00005985"/>
    </source>
</evidence>
<dbReference type="UniPathway" id="UPA00213"/>
<comment type="similarity">
    <text evidence="4 11">Belongs to the UbiA prenyltransferase family.</text>
</comment>
<dbReference type="NCBIfam" id="TIGR01474">
    <property type="entry name" value="ubiA_proteo"/>
    <property type="match status" value="1"/>
</dbReference>
<feature type="transmembrane region" description="Helical" evidence="11">
    <location>
        <begin position="269"/>
        <end position="289"/>
    </location>
</feature>
<dbReference type="FunFam" id="1.20.120.1780:FF:000001">
    <property type="entry name" value="4-hydroxybenzoate octaprenyltransferase"/>
    <property type="match status" value="1"/>
</dbReference>
<comment type="pathway">
    <text evidence="11">Cofactor biosynthesis; ubiquinone biosynthesis.</text>
</comment>
<keyword evidence="8 11" id="KW-0472">Membrane</keyword>
<dbReference type="HAMAP" id="MF_01635">
    <property type="entry name" value="UbiA"/>
    <property type="match status" value="1"/>
</dbReference>
<comment type="catalytic activity">
    <reaction evidence="9 11">
        <text>an all-trans-polyprenyl diphosphate + 4-hydroxybenzoate = a 4-hydroxy-3-(all-trans-polyprenyl)benzoate + diphosphate</text>
        <dbReference type="Rhea" id="RHEA:44504"/>
        <dbReference type="Rhea" id="RHEA-COMP:9514"/>
        <dbReference type="Rhea" id="RHEA-COMP:9564"/>
        <dbReference type="ChEBI" id="CHEBI:17879"/>
        <dbReference type="ChEBI" id="CHEBI:33019"/>
        <dbReference type="ChEBI" id="CHEBI:58914"/>
        <dbReference type="ChEBI" id="CHEBI:78396"/>
        <dbReference type="EC" id="2.5.1.39"/>
    </reaction>
</comment>
<feature type="transmembrane region" description="Helical" evidence="11">
    <location>
        <begin position="344"/>
        <end position="361"/>
    </location>
</feature>
<dbReference type="Gene3D" id="1.10.357.140">
    <property type="entry name" value="UbiA prenyltransferase"/>
    <property type="match status" value="1"/>
</dbReference>
<sequence>MIVRMRQISLLRTPLRVAHQSSLRTAATSSVSSSSRLRLQLHKKLTTALILRNSSHHQQATLHTSTKCLTTAIIQEATESPAAPEAVYSPPTTGIISYLPASWVPYAELTRMDKPAGTYYLFFPCLWSTLMAAPMVAPMASPGSVIGTSLLFFSGAFIMRSAGCSINDLWDRNLDPHVTRTKFRPIARGALTPFQGLAFTGAQLLAGLGILLQFPTSCLFYGIPSLLLVASYPLAKRVTYYPQAVLGLTFSWGAIMGFPALGIDLLSNSAALTAAACLYSSNVAWTILYDMIYAHMDIKDDAKAGIKSIALKHDAETKQVLTGLAAVQLSLLSAAGFAAGAGPVFFIGSVGGAAVTLGVMIKRVNLKSVKDCWWWFINGCWITGGVVSLGLAADYTVRYVHGGREDVEGQKE</sequence>
<dbReference type="PANTHER" id="PTHR11048:SF28">
    <property type="entry name" value="4-HYDROXYBENZOATE POLYPRENYLTRANSFERASE, MITOCHONDRIAL"/>
    <property type="match status" value="1"/>
</dbReference>
<dbReference type="GO" id="GO:0005743">
    <property type="term" value="C:mitochondrial inner membrane"/>
    <property type="evidence" value="ECO:0007669"/>
    <property type="project" value="UniProtKB-SubCell"/>
</dbReference>
<dbReference type="CDD" id="cd13959">
    <property type="entry name" value="PT_UbiA_COQ2"/>
    <property type="match status" value="1"/>
</dbReference>
<name>A0A166R3S0_9PEZI</name>
<organism evidence="12 13">
    <name type="scientific">Colletotrichum tofieldiae</name>
    <dbReference type="NCBI Taxonomy" id="708197"/>
    <lineage>
        <taxon>Eukaryota</taxon>
        <taxon>Fungi</taxon>
        <taxon>Dikarya</taxon>
        <taxon>Ascomycota</taxon>
        <taxon>Pezizomycotina</taxon>
        <taxon>Sordariomycetes</taxon>
        <taxon>Hypocreomycetidae</taxon>
        <taxon>Glomerellales</taxon>
        <taxon>Glomerellaceae</taxon>
        <taxon>Colletotrichum</taxon>
        <taxon>Colletotrichum spaethianum species complex</taxon>
    </lineage>
</organism>
<dbReference type="UniPathway" id="UPA00232"/>
<dbReference type="GO" id="GO:0006744">
    <property type="term" value="P:ubiquinone biosynthetic process"/>
    <property type="evidence" value="ECO:0007669"/>
    <property type="project" value="UniProtKB-UniRule"/>
</dbReference>
<dbReference type="AlphaFoldDB" id="A0A166R3S0"/>
<evidence type="ECO:0000256" key="10">
    <source>
        <dbReference type="ARBA" id="ARBA00058997"/>
    </source>
</evidence>
<dbReference type="InterPro" id="IPR044878">
    <property type="entry name" value="UbiA_sf"/>
</dbReference>
<dbReference type="PROSITE" id="PS00943">
    <property type="entry name" value="UBIA"/>
    <property type="match status" value="1"/>
</dbReference>
<keyword evidence="11" id="KW-0999">Mitochondrion inner membrane</keyword>
<gene>
    <name evidence="12" type="ORF">CT0861_07178</name>
</gene>
<proteinExistence type="inferred from homology"/>
<dbReference type="InterPro" id="IPR039653">
    <property type="entry name" value="Prenyltransferase"/>
</dbReference>
<evidence type="ECO:0000256" key="2">
    <source>
        <dbReference type="ARBA" id="ARBA00004292"/>
    </source>
</evidence>
<dbReference type="InterPro" id="IPR006370">
    <property type="entry name" value="HB_polyprenyltransferase-like"/>
</dbReference>
<feature type="transmembrane region" description="Helical" evidence="11">
    <location>
        <begin position="119"/>
        <end position="137"/>
    </location>
</feature>
<keyword evidence="11" id="KW-0831">Ubiquinone biosynthesis</keyword>
<comment type="function">
    <text evidence="10 11">Catalyzes the prenylation of para-hydroxybenzoate (PHB) with an all-trans polyprenyl group. Mediates the second step in the final reaction sequence of coenzyme Q (CoQ) biosynthesis, which is the condensation of the polyisoprenoid side chain with PHB, generating the first membrane-bound Q intermediate.</text>
</comment>
<dbReference type="Pfam" id="PF01040">
    <property type="entry name" value="UbiA"/>
    <property type="match status" value="1"/>
</dbReference>
<dbReference type="PANTHER" id="PTHR11048">
    <property type="entry name" value="PRENYLTRANSFERASES"/>
    <property type="match status" value="1"/>
</dbReference>
<dbReference type="Gene3D" id="1.20.120.1780">
    <property type="entry name" value="UbiA prenyltransferase"/>
    <property type="match status" value="1"/>
</dbReference>
<feature type="transmembrane region" description="Helical" evidence="11">
    <location>
        <begin position="149"/>
        <end position="170"/>
    </location>
</feature>
<evidence type="ECO:0000313" key="13">
    <source>
        <dbReference type="Proteomes" id="UP000076552"/>
    </source>
</evidence>
<keyword evidence="5 11" id="KW-0808">Transferase</keyword>
<dbReference type="STRING" id="708197.A0A166R3S0"/>
<keyword evidence="13" id="KW-1185">Reference proteome</keyword>
<feature type="transmembrane region" description="Helical" evidence="11">
    <location>
        <begin position="373"/>
        <end position="393"/>
    </location>
</feature>
<accession>A0A166R3S0</accession>
<evidence type="ECO:0000256" key="8">
    <source>
        <dbReference type="ARBA" id="ARBA00023136"/>
    </source>
</evidence>
<dbReference type="EC" id="2.5.1.39" evidence="11"/>
<keyword evidence="7 11" id="KW-1133">Transmembrane helix</keyword>
<reference evidence="12 13" key="1">
    <citation type="submission" date="2015-06" db="EMBL/GenBank/DDBJ databases">
        <title>Survival trade-offs in plant roots during colonization by closely related pathogenic and mutualistic fungi.</title>
        <authorList>
            <person name="Hacquard S."/>
            <person name="Kracher B."/>
            <person name="Hiruma K."/>
            <person name="Weinman A."/>
            <person name="Muench P."/>
            <person name="Garrido Oter R."/>
            <person name="Ver Loren van Themaat E."/>
            <person name="Dallerey J.-F."/>
            <person name="Damm U."/>
            <person name="Henrissat B."/>
            <person name="Lespinet O."/>
            <person name="Thon M."/>
            <person name="Kemen E."/>
            <person name="McHardy A.C."/>
            <person name="Schulze-Lefert P."/>
            <person name="O'Connell R.J."/>
        </authorList>
    </citation>
    <scope>NUCLEOTIDE SEQUENCE [LARGE SCALE GENOMIC DNA]</scope>
    <source>
        <strain evidence="12 13">0861</strain>
    </source>
</reference>
<evidence type="ECO:0000256" key="5">
    <source>
        <dbReference type="ARBA" id="ARBA00022679"/>
    </source>
</evidence>
<dbReference type="GO" id="GO:0008412">
    <property type="term" value="F:4-hydroxybenzoate polyprenyltransferase activity"/>
    <property type="evidence" value="ECO:0007669"/>
    <property type="project" value="UniProtKB-EC"/>
</dbReference>
<comment type="caution">
    <text evidence="12">The sequence shown here is derived from an EMBL/GenBank/DDBJ whole genome shotgun (WGS) entry which is preliminary data.</text>
</comment>
<dbReference type="Proteomes" id="UP000076552">
    <property type="component" value="Unassembled WGS sequence"/>
</dbReference>
<evidence type="ECO:0000313" key="12">
    <source>
        <dbReference type="EMBL" id="KZL68721.1"/>
    </source>
</evidence>